<organism evidence="1 2">
    <name type="scientific">Enterocloster alcoholdehydrogenati</name>
    <dbReference type="NCBI Taxonomy" id="2547410"/>
    <lineage>
        <taxon>Bacteria</taxon>
        <taxon>Bacillati</taxon>
        <taxon>Bacillota</taxon>
        <taxon>Clostridia</taxon>
        <taxon>Lachnospirales</taxon>
        <taxon>Lachnospiraceae</taxon>
        <taxon>Enterocloster</taxon>
    </lineage>
</organism>
<dbReference type="Proteomes" id="UP001600894">
    <property type="component" value="Unassembled WGS sequence"/>
</dbReference>
<reference evidence="1 2" key="1">
    <citation type="submission" date="2024-04" db="EMBL/GenBank/DDBJ databases">
        <title>Defined microbial consortia suppress multidrug-resistant proinflammatory Enterobacteriaceae via ecological control.</title>
        <authorList>
            <person name="Furuichi M."/>
            <person name="Kawaguchi T."/>
            <person name="Pust M."/>
            <person name="Yasuma K."/>
            <person name="Plichta D."/>
            <person name="Hasegawa N."/>
            <person name="Ohya T."/>
            <person name="Bhattarai S."/>
            <person name="Sasajima S."/>
            <person name="Aoto Y."/>
            <person name="Tuganbaev T."/>
            <person name="Yaginuma M."/>
            <person name="Ueda M."/>
            <person name="Okahashi N."/>
            <person name="Amafuji K."/>
            <person name="Kiridooshi Y."/>
            <person name="Sugita K."/>
            <person name="Strazar M."/>
            <person name="Skelly A."/>
            <person name="Suda W."/>
            <person name="Hattori M."/>
            <person name="Nakamoto N."/>
            <person name="Caballero S."/>
            <person name="Norman J."/>
            <person name="Olle B."/>
            <person name="Tanoue T."/>
            <person name="Arita M."/>
            <person name="Bucci V."/>
            <person name="Atarashi K."/>
            <person name="Xavier R."/>
            <person name="Honda K."/>
        </authorList>
    </citation>
    <scope>NUCLEOTIDE SEQUENCE [LARGE SCALE GENOMIC DNA]</scope>
    <source>
        <strain evidence="2">f13</strain>
    </source>
</reference>
<dbReference type="RefSeq" id="WP_390470829.1">
    <property type="nucleotide sequence ID" value="NZ_BAABXL010000001.1"/>
</dbReference>
<protein>
    <submittedName>
        <fullName evidence="1">Uncharacterized protein</fullName>
    </submittedName>
</protein>
<dbReference type="EMBL" id="BAABXL010000001">
    <property type="protein sequence ID" value="GAA6270204.1"/>
    <property type="molecule type" value="Genomic_DNA"/>
</dbReference>
<proteinExistence type="predicted"/>
<keyword evidence="2" id="KW-1185">Reference proteome</keyword>
<sequence>MIYDYTHDNEEECLEIEIEALTAQQKEEVLSFIHDLKEGRGKRDTEQYIQWLRHTVIPTLHEYARVTYSVLEIEEAEAEIHIQMKNKYGYDIGTSDRAVKLALYLADYMGIDTDSGMVRMNLSYGIG</sequence>
<evidence type="ECO:0000313" key="2">
    <source>
        <dbReference type="Proteomes" id="UP001600894"/>
    </source>
</evidence>
<accession>A0ABQ0B1Q1</accession>
<gene>
    <name evidence="1" type="ORF">F130042H8_32640</name>
</gene>
<evidence type="ECO:0000313" key="1">
    <source>
        <dbReference type="EMBL" id="GAA6270204.1"/>
    </source>
</evidence>
<name>A0ABQ0B1Q1_9FIRM</name>
<comment type="caution">
    <text evidence="1">The sequence shown here is derived from an EMBL/GenBank/DDBJ whole genome shotgun (WGS) entry which is preliminary data.</text>
</comment>